<dbReference type="InterPro" id="IPR027417">
    <property type="entry name" value="P-loop_NTPase"/>
</dbReference>
<comment type="caution">
    <text evidence="8">The sequence shown here is derived from an EMBL/GenBank/DDBJ whole genome shotgun (WGS) entry which is preliminary data.</text>
</comment>
<evidence type="ECO:0000313" key="8">
    <source>
        <dbReference type="EMBL" id="GIJ57863.1"/>
    </source>
</evidence>
<dbReference type="Gene3D" id="3.40.50.300">
    <property type="entry name" value="P-loop containing nucleotide triphosphate hydrolases"/>
    <property type="match status" value="1"/>
</dbReference>
<proteinExistence type="inferred from homology"/>
<dbReference type="GO" id="GO:0000160">
    <property type="term" value="P:phosphorelay signal transduction system"/>
    <property type="evidence" value="ECO:0007669"/>
    <property type="project" value="InterPro"/>
</dbReference>
<dbReference type="Gene3D" id="1.25.40.10">
    <property type="entry name" value="Tetratricopeptide repeat domain"/>
    <property type="match status" value="1"/>
</dbReference>
<dbReference type="RefSeq" id="WP_203997670.1">
    <property type="nucleotide sequence ID" value="NZ_BOPG01000033.1"/>
</dbReference>
<dbReference type="PANTHER" id="PTHR35807:SF1">
    <property type="entry name" value="TRANSCRIPTIONAL REGULATOR REDD"/>
    <property type="match status" value="1"/>
</dbReference>
<dbReference type="SUPFAM" id="SSF46894">
    <property type="entry name" value="C-terminal effector domain of the bipartite response regulators"/>
    <property type="match status" value="1"/>
</dbReference>
<keyword evidence="3 5" id="KW-0238">DNA-binding</keyword>
<dbReference type="GO" id="GO:0006355">
    <property type="term" value="P:regulation of DNA-templated transcription"/>
    <property type="evidence" value="ECO:0007669"/>
    <property type="project" value="InterPro"/>
</dbReference>
<dbReference type="InterPro" id="IPR036388">
    <property type="entry name" value="WH-like_DNA-bd_sf"/>
</dbReference>
<dbReference type="CDD" id="cd15831">
    <property type="entry name" value="BTAD"/>
    <property type="match status" value="1"/>
</dbReference>
<dbReference type="Pfam" id="PF03704">
    <property type="entry name" value="BTAD"/>
    <property type="match status" value="1"/>
</dbReference>
<evidence type="ECO:0000256" key="2">
    <source>
        <dbReference type="ARBA" id="ARBA00023015"/>
    </source>
</evidence>
<dbReference type="PANTHER" id="PTHR35807">
    <property type="entry name" value="TRANSCRIPTIONAL REGULATOR REDD-RELATED"/>
    <property type="match status" value="1"/>
</dbReference>
<dbReference type="InterPro" id="IPR051677">
    <property type="entry name" value="AfsR-DnrI-RedD_regulator"/>
</dbReference>
<keyword evidence="2" id="KW-0805">Transcription regulation</keyword>
<dbReference type="SMART" id="SM01043">
    <property type="entry name" value="BTAD"/>
    <property type="match status" value="1"/>
</dbReference>
<evidence type="ECO:0000256" key="4">
    <source>
        <dbReference type="ARBA" id="ARBA00023163"/>
    </source>
</evidence>
<keyword evidence="9" id="KW-1185">Reference proteome</keyword>
<reference evidence="8" key="1">
    <citation type="submission" date="2021-01" db="EMBL/GenBank/DDBJ databases">
        <title>Whole genome shotgun sequence of Virgisporangium aurantiacum NBRC 16421.</title>
        <authorList>
            <person name="Komaki H."/>
            <person name="Tamura T."/>
        </authorList>
    </citation>
    <scope>NUCLEOTIDE SEQUENCE</scope>
    <source>
        <strain evidence="8">NBRC 16421</strain>
    </source>
</reference>
<feature type="DNA-binding region" description="OmpR/PhoB-type" evidence="5">
    <location>
        <begin position="1"/>
        <end position="94"/>
    </location>
</feature>
<dbReference type="AlphaFoldDB" id="A0A8J3ZAR4"/>
<dbReference type="SUPFAM" id="SSF52540">
    <property type="entry name" value="P-loop containing nucleoside triphosphate hydrolases"/>
    <property type="match status" value="1"/>
</dbReference>
<dbReference type="GO" id="GO:0003677">
    <property type="term" value="F:DNA binding"/>
    <property type="evidence" value="ECO:0007669"/>
    <property type="project" value="UniProtKB-UniRule"/>
</dbReference>
<dbReference type="PRINTS" id="PR00364">
    <property type="entry name" value="DISEASERSIST"/>
</dbReference>
<protein>
    <recommendedName>
        <fullName evidence="7">OmpR/PhoB-type domain-containing protein</fullName>
    </recommendedName>
</protein>
<dbReference type="Proteomes" id="UP000612585">
    <property type="component" value="Unassembled WGS sequence"/>
</dbReference>
<sequence length="615" mass="64629">MDLRLLGPVEAYNRRGERLALGPPQRRAVLAVLAIDANRVVSTERLTRLVWSGQPPRSARNALQVNVSHLRRLLAEHTDAGSVATRSSGYVLETDPHSVDLHRFRSLVDSAAAASDDAVRVDRLTAALHLWRGDPLSDLPGGDAAYLCTGLLERRWVAVEDRVAAQLRLGRLRTVLAELPALIAEAPLRERLAGQYMTALVRSGRSADAVACYHALRERTLDGLGVEPGAALQRLLIRILRAEPLAEPGPEPGPEQGPAPGPAPAPESVTGVRPAQLPGTPTRLIGCAAESDALDGLRTEAGRGERSVVAALVGPGGIGKTTLALGWAWRNLGAFPDGQLFVDLHGYGPGDPVPPDTALVGFLRALGVTDAHVPHSPAERAALYRSRLAGRRMLVVIDNARSSAQVRPLLPGAPGCLTIVTSRNRLDGLAVRDGARVLTVPAFTDEQALALLADAAGGERLAAEPGPARRLARLCGFLPLALRIAGVRLAAAPTATVTDLAGELADTRRRLAGLSVEDDDSAVGSTLAASYRVLPAGAARLLRALGGVRGTDFGTDFGPPAAAALTGVTTDEARLLLDELAAEHLVTETGEGRYTMPDLVRLSVRDGKSSLSDGT</sequence>
<dbReference type="InterPro" id="IPR001867">
    <property type="entry name" value="OmpR/PhoB-type_DNA-bd"/>
</dbReference>
<comment type="similarity">
    <text evidence="1">Belongs to the AfsR/DnrI/RedD regulatory family.</text>
</comment>
<feature type="region of interest" description="Disordered" evidence="6">
    <location>
        <begin position="245"/>
        <end position="283"/>
    </location>
</feature>
<feature type="domain" description="OmpR/PhoB-type" evidence="7">
    <location>
        <begin position="1"/>
        <end position="94"/>
    </location>
</feature>
<organism evidence="8 9">
    <name type="scientific">Virgisporangium aurantiacum</name>
    <dbReference type="NCBI Taxonomy" id="175570"/>
    <lineage>
        <taxon>Bacteria</taxon>
        <taxon>Bacillati</taxon>
        <taxon>Actinomycetota</taxon>
        <taxon>Actinomycetes</taxon>
        <taxon>Micromonosporales</taxon>
        <taxon>Micromonosporaceae</taxon>
        <taxon>Virgisporangium</taxon>
    </lineage>
</organism>
<evidence type="ECO:0000256" key="5">
    <source>
        <dbReference type="PROSITE-ProRule" id="PRU01091"/>
    </source>
</evidence>
<gene>
    <name evidence="8" type="ORF">Vau01_053790</name>
</gene>
<dbReference type="EMBL" id="BOPG01000033">
    <property type="protein sequence ID" value="GIJ57863.1"/>
    <property type="molecule type" value="Genomic_DNA"/>
</dbReference>
<dbReference type="SMART" id="SM00862">
    <property type="entry name" value="Trans_reg_C"/>
    <property type="match status" value="1"/>
</dbReference>
<dbReference type="Pfam" id="PF00486">
    <property type="entry name" value="Trans_reg_C"/>
    <property type="match status" value="1"/>
</dbReference>
<dbReference type="InterPro" id="IPR005158">
    <property type="entry name" value="BTAD"/>
</dbReference>
<name>A0A8J3ZAR4_9ACTN</name>
<dbReference type="SUPFAM" id="SSF48452">
    <property type="entry name" value="TPR-like"/>
    <property type="match status" value="1"/>
</dbReference>
<dbReference type="InterPro" id="IPR011990">
    <property type="entry name" value="TPR-like_helical_dom_sf"/>
</dbReference>
<dbReference type="PROSITE" id="PS51755">
    <property type="entry name" value="OMPR_PHOB"/>
    <property type="match status" value="1"/>
</dbReference>
<dbReference type="InterPro" id="IPR016032">
    <property type="entry name" value="Sig_transdc_resp-reg_C-effctor"/>
</dbReference>
<feature type="compositionally biased region" description="Pro residues" evidence="6">
    <location>
        <begin position="247"/>
        <end position="265"/>
    </location>
</feature>
<evidence type="ECO:0000256" key="3">
    <source>
        <dbReference type="ARBA" id="ARBA00023125"/>
    </source>
</evidence>
<evidence type="ECO:0000256" key="1">
    <source>
        <dbReference type="ARBA" id="ARBA00005820"/>
    </source>
</evidence>
<evidence type="ECO:0000259" key="7">
    <source>
        <dbReference type="PROSITE" id="PS51755"/>
    </source>
</evidence>
<keyword evidence="4" id="KW-0804">Transcription</keyword>
<dbReference type="Gene3D" id="1.10.10.10">
    <property type="entry name" value="Winged helix-like DNA-binding domain superfamily/Winged helix DNA-binding domain"/>
    <property type="match status" value="1"/>
</dbReference>
<evidence type="ECO:0000256" key="6">
    <source>
        <dbReference type="SAM" id="MobiDB-lite"/>
    </source>
</evidence>
<evidence type="ECO:0000313" key="9">
    <source>
        <dbReference type="Proteomes" id="UP000612585"/>
    </source>
</evidence>
<accession>A0A8J3ZAR4</accession>